<dbReference type="Pfam" id="PF00512">
    <property type="entry name" value="HisKA"/>
    <property type="match status" value="1"/>
</dbReference>
<comment type="subcellular location">
    <subcellularLocation>
        <location evidence="2">Cell inner membrane</location>
        <topology evidence="2">Multi-pass membrane protein</topology>
    </subcellularLocation>
</comment>
<feature type="domain" description="Histidine kinase" evidence="18">
    <location>
        <begin position="689"/>
        <end position="910"/>
    </location>
</feature>
<keyword evidence="13 16" id="KW-0472">Membrane</keyword>
<keyword evidence="6 15" id="KW-0597">Phosphoprotein</keyword>
<dbReference type="SUPFAM" id="SSF47226">
    <property type="entry name" value="Histidine-containing phosphotransfer domain, HPT domain"/>
    <property type="match status" value="1"/>
</dbReference>
<evidence type="ECO:0000256" key="1">
    <source>
        <dbReference type="ARBA" id="ARBA00000085"/>
    </source>
</evidence>
<feature type="domain" description="Response regulatory" evidence="19">
    <location>
        <begin position="933"/>
        <end position="1051"/>
    </location>
</feature>
<dbReference type="InterPro" id="IPR003594">
    <property type="entry name" value="HATPase_dom"/>
</dbReference>
<dbReference type="Proteomes" id="UP000621859">
    <property type="component" value="Unassembled WGS sequence"/>
</dbReference>
<evidence type="ECO:0000256" key="17">
    <source>
        <dbReference type="SAM" id="SignalP"/>
    </source>
</evidence>
<dbReference type="Gene3D" id="3.40.190.10">
    <property type="entry name" value="Periplasmic binding protein-like II"/>
    <property type="match status" value="4"/>
</dbReference>
<evidence type="ECO:0000256" key="11">
    <source>
        <dbReference type="ARBA" id="ARBA00022989"/>
    </source>
</evidence>
<comment type="caution">
    <text evidence="21">The sequence shown here is derived from an EMBL/GenBank/DDBJ whole genome shotgun (WGS) entry which is preliminary data.</text>
</comment>
<dbReference type="PANTHER" id="PTHR43047:SF72">
    <property type="entry name" value="OSMOSENSING HISTIDINE PROTEIN KINASE SLN1"/>
    <property type="match status" value="1"/>
</dbReference>
<dbReference type="PRINTS" id="PR00344">
    <property type="entry name" value="BCTRLSENSOR"/>
</dbReference>
<dbReference type="PROSITE" id="PS50109">
    <property type="entry name" value="HIS_KIN"/>
    <property type="match status" value="1"/>
</dbReference>
<keyword evidence="9 21" id="KW-0418">Kinase</keyword>
<keyword evidence="11 16" id="KW-1133">Transmembrane helix</keyword>
<dbReference type="InterPro" id="IPR036890">
    <property type="entry name" value="HATPase_C_sf"/>
</dbReference>
<keyword evidence="10" id="KW-0547">Nucleotide-binding</keyword>
<dbReference type="InterPro" id="IPR004358">
    <property type="entry name" value="Sig_transdc_His_kin-like_C"/>
</dbReference>
<evidence type="ECO:0000256" key="5">
    <source>
        <dbReference type="ARBA" id="ARBA00022519"/>
    </source>
</evidence>
<dbReference type="RefSeq" id="WP_188687880.1">
    <property type="nucleotide sequence ID" value="NZ_BMLY01000001.1"/>
</dbReference>
<proteinExistence type="predicted"/>
<dbReference type="CDD" id="cd17546">
    <property type="entry name" value="REC_hyHK_CKI1_RcsC-like"/>
    <property type="match status" value="1"/>
</dbReference>
<feature type="signal peptide" evidence="17">
    <location>
        <begin position="1"/>
        <end position="29"/>
    </location>
</feature>
<evidence type="ECO:0000256" key="4">
    <source>
        <dbReference type="ARBA" id="ARBA00022475"/>
    </source>
</evidence>
<dbReference type="Gene3D" id="1.10.287.130">
    <property type="match status" value="1"/>
</dbReference>
<dbReference type="InterPro" id="IPR008207">
    <property type="entry name" value="Sig_transdc_His_kin_Hpt_dom"/>
</dbReference>
<dbReference type="SUPFAM" id="SSF53850">
    <property type="entry name" value="Periplasmic binding protein-like II"/>
    <property type="match status" value="2"/>
</dbReference>
<dbReference type="EC" id="2.7.13.3" evidence="3"/>
<dbReference type="PROSITE" id="PS50110">
    <property type="entry name" value="RESPONSE_REGULATORY"/>
    <property type="match status" value="1"/>
</dbReference>
<dbReference type="InterPro" id="IPR036641">
    <property type="entry name" value="HPT_dom_sf"/>
</dbReference>
<dbReference type="Gene3D" id="3.30.565.10">
    <property type="entry name" value="Histidine kinase-like ATPase, C-terminal domain"/>
    <property type="match status" value="1"/>
</dbReference>
<dbReference type="NCBIfam" id="TIGR00229">
    <property type="entry name" value="sensory_box"/>
    <property type="match status" value="1"/>
</dbReference>
<dbReference type="Pfam" id="PF02518">
    <property type="entry name" value="HATPase_c"/>
    <property type="match status" value="1"/>
</dbReference>
<dbReference type="CDD" id="cd00082">
    <property type="entry name" value="HisKA"/>
    <property type="match status" value="1"/>
</dbReference>
<dbReference type="Gene3D" id="3.30.450.20">
    <property type="entry name" value="PAS domain"/>
    <property type="match status" value="1"/>
</dbReference>
<evidence type="ECO:0000313" key="22">
    <source>
        <dbReference type="Proteomes" id="UP000621859"/>
    </source>
</evidence>
<dbReference type="SMART" id="SM00448">
    <property type="entry name" value="REC"/>
    <property type="match status" value="1"/>
</dbReference>
<comment type="catalytic activity">
    <reaction evidence="1">
        <text>ATP + protein L-histidine = ADP + protein N-phospho-L-histidine.</text>
        <dbReference type="EC" id="2.7.13.3"/>
    </reaction>
</comment>
<feature type="chain" id="PRO_5046729472" description="histidine kinase" evidence="17">
    <location>
        <begin position="30"/>
        <end position="1168"/>
    </location>
</feature>
<dbReference type="Gene3D" id="3.40.50.2300">
    <property type="match status" value="1"/>
</dbReference>
<dbReference type="SUPFAM" id="SSF55874">
    <property type="entry name" value="ATPase domain of HSP90 chaperone/DNA topoisomerase II/histidine kinase"/>
    <property type="match status" value="1"/>
</dbReference>
<evidence type="ECO:0000256" key="15">
    <source>
        <dbReference type="PROSITE-ProRule" id="PRU00169"/>
    </source>
</evidence>
<evidence type="ECO:0000259" key="19">
    <source>
        <dbReference type="PROSITE" id="PS50110"/>
    </source>
</evidence>
<dbReference type="SUPFAM" id="SSF52172">
    <property type="entry name" value="CheY-like"/>
    <property type="match status" value="1"/>
</dbReference>
<keyword evidence="7" id="KW-0808">Transferase</keyword>
<dbReference type="Pfam" id="PF01627">
    <property type="entry name" value="Hpt"/>
    <property type="match status" value="1"/>
</dbReference>
<keyword evidence="12" id="KW-0902">Two-component regulatory system</keyword>
<dbReference type="PANTHER" id="PTHR43047">
    <property type="entry name" value="TWO-COMPONENT HISTIDINE PROTEIN KINASE"/>
    <property type="match status" value="1"/>
</dbReference>
<organism evidence="21 22">
    <name type="scientific">Silvimonas amylolytica</name>
    <dbReference type="NCBI Taxonomy" id="449663"/>
    <lineage>
        <taxon>Bacteria</taxon>
        <taxon>Pseudomonadati</taxon>
        <taxon>Pseudomonadota</taxon>
        <taxon>Betaproteobacteria</taxon>
        <taxon>Neisseriales</taxon>
        <taxon>Chitinibacteraceae</taxon>
        <taxon>Silvimonas</taxon>
    </lineage>
</organism>
<evidence type="ECO:0000256" key="9">
    <source>
        <dbReference type="ARBA" id="ARBA00022777"/>
    </source>
</evidence>
<feature type="modified residue" description="4-aspartylphosphate" evidence="15">
    <location>
        <position position="982"/>
    </location>
</feature>
<evidence type="ECO:0000256" key="12">
    <source>
        <dbReference type="ARBA" id="ARBA00023012"/>
    </source>
</evidence>
<dbReference type="GO" id="GO:0016301">
    <property type="term" value="F:kinase activity"/>
    <property type="evidence" value="ECO:0007669"/>
    <property type="project" value="UniProtKB-KW"/>
</dbReference>
<dbReference type="SUPFAM" id="SSF47384">
    <property type="entry name" value="Homodimeric domain of signal transducing histidine kinase"/>
    <property type="match status" value="1"/>
</dbReference>
<evidence type="ECO:0000256" key="3">
    <source>
        <dbReference type="ARBA" id="ARBA00012438"/>
    </source>
</evidence>
<dbReference type="InterPro" id="IPR035965">
    <property type="entry name" value="PAS-like_dom_sf"/>
</dbReference>
<dbReference type="PROSITE" id="PS50894">
    <property type="entry name" value="HPT"/>
    <property type="match status" value="1"/>
</dbReference>
<keyword evidence="8 16" id="KW-0812">Transmembrane</keyword>
<keyword evidence="10" id="KW-0067">ATP-binding</keyword>
<evidence type="ECO:0000256" key="16">
    <source>
        <dbReference type="SAM" id="Phobius"/>
    </source>
</evidence>
<dbReference type="InterPro" id="IPR000014">
    <property type="entry name" value="PAS"/>
</dbReference>
<evidence type="ECO:0000256" key="2">
    <source>
        <dbReference type="ARBA" id="ARBA00004429"/>
    </source>
</evidence>
<dbReference type="EMBL" id="BMLY01000001">
    <property type="protein sequence ID" value="GGP24421.1"/>
    <property type="molecule type" value="Genomic_DNA"/>
</dbReference>
<evidence type="ECO:0000256" key="14">
    <source>
        <dbReference type="PROSITE-ProRule" id="PRU00110"/>
    </source>
</evidence>
<keyword evidence="5" id="KW-0997">Cell inner membrane</keyword>
<feature type="transmembrane region" description="Helical" evidence="16">
    <location>
        <begin position="511"/>
        <end position="533"/>
    </location>
</feature>
<dbReference type="Pfam" id="PF00072">
    <property type="entry name" value="Response_reg"/>
    <property type="match status" value="1"/>
</dbReference>
<dbReference type="InterPro" id="IPR005467">
    <property type="entry name" value="His_kinase_dom"/>
</dbReference>
<keyword evidence="4" id="KW-1003">Cell membrane</keyword>
<dbReference type="SMART" id="SM00388">
    <property type="entry name" value="HisKA"/>
    <property type="match status" value="1"/>
</dbReference>
<dbReference type="Pfam" id="PF00497">
    <property type="entry name" value="SBP_bac_3"/>
    <property type="match status" value="1"/>
</dbReference>
<evidence type="ECO:0000256" key="10">
    <source>
        <dbReference type="ARBA" id="ARBA00022840"/>
    </source>
</evidence>
<dbReference type="InterPro" id="IPR001638">
    <property type="entry name" value="Solute-binding_3/MltF_N"/>
</dbReference>
<accession>A0ABQ2PGM2</accession>
<dbReference type="InterPro" id="IPR003661">
    <property type="entry name" value="HisK_dim/P_dom"/>
</dbReference>
<dbReference type="SMART" id="SM00387">
    <property type="entry name" value="HATPase_c"/>
    <property type="match status" value="1"/>
</dbReference>
<gene>
    <name evidence="21" type="primary">rocS1</name>
    <name evidence="21" type="ORF">GCM10010971_02400</name>
</gene>
<evidence type="ECO:0000259" key="20">
    <source>
        <dbReference type="PROSITE" id="PS50894"/>
    </source>
</evidence>
<dbReference type="InterPro" id="IPR011006">
    <property type="entry name" value="CheY-like_superfamily"/>
</dbReference>
<dbReference type="SMART" id="SM00062">
    <property type="entry name" value="PBPb"/>
    <property type="match status" value="2"/>
</dbReference>
<sequence>MGTFPHHWLTTLWLALALWGLPCTSPADAAASQARTVIVGTLPNLLPPLDIQLAGDRPDGISADLIKDIAARNHWQLEFRPFSSAHSQLQALATGQIDIATSAAQALEPDPALAYGAPYYTGRLVVVTRKNRSATAPLSQVAFSPTSTPPERLRALAGQRRLQIQPYANDPEALEAVALGQADAYIGDNGVAFWLIRLLNLANLSIAFYADEQPNQFHLVTRASDATLRNAIDKQIDKQGNDASFGKQLAWLSVATPDTPEQPLTLTPEEKRWIQQHPVAHYSTLPDLIPFYYKTPHGKPQGLVVDLLERVTRQTGLKFEPLERANLKDIKQDNLGGKSDIALFMRAIDQEGAWRKTHTYAHQLFVLVGRTNSRACANNLTPRDTVGYLGTETGSTTFTRQFPKYKLQAVPTVSGLLDAVQSGDLHCALIDISVANYMIGQFYADTLTIQSAPEPLPTLIGFGVTSTEPLLSSILNKAILSLPADYAARWKDQWLSGGSPEPTFNRYRTRAFWILSIGLTVSLGAAIWGGILWREVRRRRKAEQKLQDMLIRDQQLFNSIPMAMFYADTAGKFTAGNGAWIAATGLKNRTTAGLDITGLPVTGEPSIRTLIDSGDHPEYSLTDLKARLNGEIRDLYFWLTRFEDGKGSNAGIAGGWLDISERVRLEHELRLARDEAARSNQVKSIFLAGMSHEIRTPLSIAASIIELRLDDEKNATAREQLETAQTAIAHLLALIDEILDLSRIESETLKLRPDQVYLAQTIKDLIEQFTARARQKGIGFICNYQNCDLLISIDPVRLRQILTNLISNAIKFTNSGNVSFHADLAMEEHKSTALLHLEVSDTGIGIPLAEQGMLFEPFYRASTPGRQIYEGTGLGLALTRQLILAMQGQITFESVPHQGTTFAVTLPVSVKPPTSSEAQADTNNDAFWFPGLRALLVDDHPANRLIVRSQLEPYGVSMTEAEDGFTALDLLTNNQFDLIILDYTMPLISGSQVARAIRQRESAQNTNTPIIGMTASLQDEIREDALHAGMNECVVRPVSMSTWRKLLKTWCWPMMDQRPTFIPRSSAGYDEPAILSALTQTLPADINTANQSVRLRNVRQLAETIHRIKGPFKMIGQAEIVDICEELEAGCTNDPDFADLQTALRRLDRILQEFMKLHALDSNRDNPS</sequence>
<dbReference type="SUPFAM" id="SSF55785">
    <property type="entry name" value="PYP-like sensor domain (PAS domain)"/>
    <property type="match status" value="1"/>
</dbReference>
<feature type="domain" description="HPt" evidence="20">
    <location>
        <begin position="1067"/>
        <end position="1164"/>
    </location>
</feature>
<evidence type="ECO:0000256" key="7">
    <source>
        <dbReference type="ARBA" id="ARBA00022679"/>
    </source>
</evidence>
<keyword evidence="22" id="KW-1185">Reference proteome</keyword>
<feature type="modified residue" description="Phosphohistidine" evidence="14">
    <location>
        <position position="1106"/>
    </location>
</feature>
<evidence type="ECO:0000313" key="21">
    <source>
        <dbReference type="EMBL" id="GGP24421.1"/>
    </source>
</evidence>
<dbReference type="InterPro" id="IPR036097">
    <property type="entry name" value="HisK_dim/P_sf"/>
</dbReference>
<reference evidence="22" key="1">
    <citation type="journal article" date="2019" name="Int. J. Syst. Evol. Microbiol.">
        <title>The Global Catalogue of Microorganisms (GCM) 10K type strain sequencing project: providing services to taxonomists for standard genome sequencing and annotation.</title>
        <authorList>
            <consortium name="The Broad Institute Genomics Platform"/>
            <consortium name="The Broad Institute Genome Sequencing Center for Infectious Disease"/>
            <person name="Wu L."/>
            <person name="Ma J."/>
        </authorList>
    </citation>
    <scope>NUCLEOTIDE SEQUENCE [LARGE SCALE GENOMIC DNA]</scope>
    <source>
        <strain evidence="22">CGMCC 1.8860</strain>
    </source>
</reference>
<dbReference type="Gene3D" id="1.20.120.160">
    <property type="entry name" value="HPT domain"/>
    <property type="match status" value="1"/>
</dbReference>
<evidence type="ECO:0000259" key="18">
    <source>
        <dbReference type="PROSITE" id="PS50109"/>
    </source>
</evidence>
<evidence type="ECO:0000256" key="6">
    <source>
        <dbReference type="ARBA" id="ARBA00022553"/>
    </source>
</evidence>
<evidence type="ECO:0000256" key="8">
    <source>
        <dbReference type="ARBA" id="ARBA00022692"/>
    </source>
</evidence>
<dbReference type="CDD" id="cd16922">
    <property type="entry name" value="HATPase_EvgS-ArcB-TorS-like"/>
    <property type="match status" value="1"/>
</dbReference>
<keyword evidence="17" id="KW-0732">Signal</keyword>
<name>A0ABQ2PGM2_9NEIS</name>
<protein>
    <recommendedName>
        <fullName evidence="3">histidine kinase</fullName>
        <ecNumber evidence="3">2.7.13.3</ecNumber>
    </recommendedName>
</protein>
<dbReference type="InterPro" id="IPR001789">
    <property type="entry name" value="Sig_transdc_resp-reg_receiver"/>
</dbReference>
<evidence type="ECO:0000256" key="13">
    <source>
        <dbReference type="ARBA" id="ARBA00023136"/>
    </source>
</evidence>